<dbReference type="RefSeq" id="WP_305103602.1">
    <property type="nucleotide sequence ID" value="NZ_JAUTWS010000008.1"/>
</dbReference>
<protein>
    <submittedName>
        <fullName evidence="1">Uncharacterized protein</fullName>
    </submittedName>
</protein>
<dbReference type="Proteomes" id="UP001243009">
    <property type="component" value="Unassembled WGS sequence"/>
</dbReference>
<reference evidence="1 2" key="1">
    <citation type="submission" date="2023-08" db="EMBL/GenBank/DDBJ databases">
        <title>The draft genome sequence of Paracraurococcus sp. LOR1-02.</title>
        <authorList>
            <person name="Kingkaew E."/>
            <person name="Tanasupawat S."/>
        </authorList>
    </citation>
    <scope>NUCLEOTIDE SEQUENCE [LARGE SCALE GENOMIC DNA]</scope>
    <source>
        <strain evidence="1 2">LOR1-02</strain>
    </source>
</reference>
<keyword evidence="2" id="KW-1185">Reference proteome</keyword>
<gene>
    <name evidence="1" type="ORF">Q7A36_10330</name>
</gene>
<evidence type="ECO:0000313" key="1">
    <source>
        <dbReference type="EMBL" id="MDO9708736.1"/>
    </source>
</evidence>
<dbReference type="EMBL" id="JAUTWS010000008">
    <property type="protein sequence ID" value="MDO9708736.1"/>
    <property type="molecule type" value="Genomic_DNA"/>
</dbReference>
<sequence length="332" mass="33673">MPPRPEGGARAPRRLLDAALASLPAARGRAALLLPPAPRLVATPARWRLAEAVLEDAAATGGGTLLRSAGGGTLLLGASPSAARRAAEALGRLMEEAGGLPVWHLPQETEAVLTWAALEAPAPIPMPPPPAPVAGLHPALDGLTADAVLRADLLLPPEGPAAGRRLRLSRSAIAAAIGPAAADPDLLAHAGERMAARLLPGLAAWACDLPGLRLIPVSRDRLPAPARQPGAVAVLPLAVLVDPGLAGLRRRLAERGWGLGFAGLEAGTLRVLDPRRLAADLLLLRWSPALAEGAPAAALRALGPGRVVLTGTGEGPGTAFAREAGLLLARPA</sequence>
<evidence type="ECO:0000313" key="2">
    <source>
        <dbReference type="Proteomes" id="UP001243009"/>
    </source>
</evidence>
<organism evidence="1 2">
    <name type="scientific">Paracraurococcus lichenis</name>
    <dbReference type="NCBI Taxonomy" id="3064888"/>
    <lineage>
        <taxon>Bacteria</taxon>
        <taxon>Pseudomonadati</taxon>
        <taxon>Pseudomonadota</taxon>
        <taxon>Alphaproteobacteria</taxon>
        <taxon>Acetobacterales</taxon>
        <taxon>Roseomonadaceae</taxon>
        <taxon>Paracraurococcus</taxon>
    </lineage>
</organism>
<name>A0ABT9DXV8_9PROT</name>
<accession>A0ABT9DXV8</accession>
<comment type="caution">
    <text evidence="1">The sequence shown here is derived from an EMBL/GenBank/DDBJ whole genome shotgun (WGS) entry which is preliminary data.</text>
</comment>
<proteinExistence type="predicted"/>